<feature type="compositionally biased region" description="Basic residues" evidence="1">
    <location>
        <begin position="202"/>
        <end position="218"/>
    </location>
</feature>
<proteinExistence type="predicted"/>
<sequence>MTAYDPINAAAVRWPAVLVEALGLSAVTGTSVKWTDDDGRLRGGGGRGFCGMDGRSNFPMAGEILPGYSRFPHHYLPSLQHRGSFHAISFKDDSRLRNQLKNRSSECYSLFLGNASPLRCRVGAVVSCLSGLCDSGIIRCLLTESWQSLDTNRHRSFLRHSGGQGRADVERSRGRVWAGGRFHPCSLFPFAPPTAHAPLSLPHRHNPMRGRRVGRRSRSGTVPHGQYEVDRTPNKGPLDEVREMTSVATKGRVAMETISQTTALKCMKGCHVQERCLSCVEIFGRLLRADEGEMSAGIQGRGKPKSPRENQPKSGIIRHDSLLRKIREWTNRGLNPDRLGHEVASELCVQDGRLPRPAGCVVARKFHSTSPGTTVAERLACAPPTKAIRVESPAGSLRMESCRTMPLVGGISRGSPVSPALSFRCCSVLISITLIGCQDLDVKSRPNLFTHSVRHQSVNIPL</sequence>
<protein>
    <submittedName>
        <fullName evidence="2">Uncharacterized protein</fullName>
    </submittedName>
</protein>
<evidence type="ECO:0000313" key="3">
    <source>
        <dbReference type="Proteomes" id="UP001159363"/>
    </source>
</evidence>
<name>A0ABQ9IH47_9NEOP</name>
<feature type="compositionally biased region" description="Basic and acidic residues" evidence="1">
    <location>
        <begin position="306"/>
        <end position="317"/>
    </location>
</feature>
<evidence type="ECO:0000313" key="2">
    <source>
        <dbReference type="EMBL" id="KAJ8895964.1"/>
    </source>
</evidence>
<feature type="region of interest" description="Disordered" evidence="1">
    <location>
        <begin position="294"/>
        <end position="317"/>
    </location>
</feature>
<feature type="region of interest" description="Disordered" evidence="1">
    <location>
        <begin position="198"/>
        <end position="237"/>
    </location>
</feature>
<comment type="caution">
    <text evidence="2">The sequence shown here is derived from an EMBL/GenBank/DDBJ whole genome shotgun (WGS) entry which is preliminary data.</text>
</comment>
<organism evidence="2 3">
    <name type="scientific">Dryococelus australis</name>
    <dbReference type="NCBI Taxonomy" id="614101"/>
    <lineage>
        <taxon>Eukaryota</taxon>
        <taxon>Metazoa</taxon>
        <taxon>Ecdysozoa</taxon>
        <taxon>Arthropoda</taxon>
        <taxon>Hexapoda</taxon>
        <taxon>Insecta</taxon>
        <taxon>Pterygota</taxon>
        <taxon>Neoptera</taxon>
        <taxon>Polyneoptera</taxon>
        <taxon>Phasmatodea</taxon>
        <taxon>Verophasmatodea</taxon>
        <taxon>Anareolatae</taxon>
        <taxon>Phasmatidae</taxon>
        <taxon>Eurycanthinae</taxon>
        <taxon>Dryococelus</taxon>
    </lineage>
</organism>
<gene>
    <name evidence="2" type="ORF">PR048_001305</name>
</gene>
<feature type="compositionally biased region" description="Basic and acidic residues" evidence="1">
    <location>
        <begin position="227"/>
        <end position="237"/>
    </location>
</feature>
<dbReference type="EMBL" id="JARBHB010000001">
    <property type="protein sequence ID" value="KAJ8895964.1"/>
    <property type="molecule type" value="Genomic_DNA"/>
</dbReference>
<accession>A0ABQ9IH47</accession>
<dbReference type="Proteomes" id="UP001159363">
    <property type="component" value="Chromosome 1"/>
</dbReference>
<keyword evidence="3" id="KW-1185">Reference proteome</keyword>
<reference evidence="2 3" key="1">
    <citation type="submission" date="2023-02" db="EMBL/GenBank/DDBJ databases">
        <title>LHISI_Scaffold_Assembly.</title>
        <authorList>
            <person name="Stuart O.P."/>
            <person name="Cleave R."/>
            <person name="Magrath M.J.L."/>
            <person name="Mikheyev A.S."/>
        </authorList>
    </citation>
    <scope>NUCLEOTIDE SEQUENCE [LARGE SCALE GENOMIC DNA]</scope>
    <source>
        <strain evidence="2">Daus_M_001</strain>
        <tissue evidence="2">Leg muscle</tissue>
    </source>
</reference>
<evidence type="ECO:0000256" key="1">
    <source>
        <dbReference type="SAM" id="MobiDB-lite"/>
    </source>
</evidence>